<evidence type="ECO:0000259" key="1">
    <source>
        <dbReference type="Pfam" id="PF01323"/>
    </source>
</evidence>
<dbReference type="Gene3D" id="1.10.472.60">
    <property type="entry name" value="putative protein disulfide isomerase domain"/>
    <property type="match status" value="1"/>
</dbReference>
<dbReference type="AlphaFoldDB" id="A0A1W2EUH3"/>
<dbReference type="InterPro" id="IPR001853">
    <property type="entry name" value="DSBA-like_thioredoxin_dom"/>
</dbReference>
<evidence type="ECO:0000313" key="3">
    <source>
        <dbReference type="Proteomes" id="UP000192418"/>
    </source>
</evidence>
<dbReference type="EMBL" id="FWXY01000049">
    <property type="protein sequence ID" value="SMD13364.1"/>
    <property type="molecule type" value="Genomic_DNA"/>
</dbReference>
<protein>
    <recommendedName>
        <fullName evidence="1">DSBA-like thioredoxin domain-containing protein</fullName>
    </recommendedName>
</protein>
<dbReference type="PANTHER" id="PTHR13887:SF54">
    <property type="entry name" value="DSBA FAMILY PROTEIN"/>
    <property type="match status" value="1"/>
</dbReference>
<dbReference type="Gene3D" id="3.40.30.10">
    <property type="entry name" value="Glutaredoxin"/>
    <property type="match status" value="1"/>
</dbReference>
<dbReference type="PANTHER" id="PTHR13887">
    <property type="entry name" value="GLUTATHIONE S-TRANSFERASE KAPPA"/>
    <property type="match status" value="1"/>
</dbReference>
<dbReference type="InterPro" id="IPR036249">
    <property type="entry name" value="Thioredoxin-like_sf"/>
</dbReference>
<name>A0A1W2EUH3_9BACT</name>
<sequence length="207" mass="23817">MDRKIIYIGDPMCSWCYGFKPELNKALESIGPDYGFEMIMGGLKPYAQSPMDENLITFLKGHWKEVSTATGQPFKYALLERKDFYYDSEVPSRAVLAVRELLPEKEFEFFQHIQHAFYAENQDTNRPDTYLRILDEMGISAKDRFLEKFSSILLKDKTRAEFMRVREMGVSGFPALLLNDNGSLKRIGSGYAKADLIVAKIRQCGRL</sequence>
<reference evidence="2 3" key="1">
    <citation type="submission" date="2017-04" db="EMBL/GenBank/DDBJ databases">
        <authorList>
            <person name="Afonso C.L."/>
            <person name="Miller P.J."/>
            <person name="Scott M.A."/>
            <person name="Spackman E."/>
            <person name="Goraichik I."/>
            <person name="Dimitrov K.M."/>
            <person name="Suarez D.L."/>
            <person name="Swayne D.E."/>
        </authorList>
    </citation>
    <scope>NUCLEOTIDE SEQUENCE [LARGE SCALE GENOMIC DNA]</scope>
    <source>
        <strain evidence="2 3">DSM 3385</strain>
    </source>
</reference>
<dbReference type="CDD" id="cd03025">
    <property type="entry name" value="DsbA_FrnE_like"/>
    <property type="match status" value="1"/>
</dbReference>
<dbReference type="Proteomes" id="UP000192418">
    <property type="component" value="Unassembled WGS sequence"/>
</dbReference>
<feature type="domain" description="DSBA-like thioredoxin" evidence="1">
    <location>
        <begin position="10"/>
        <end position="190"/>
    </location>
</feature>
<organism evidence="2 3">
    <name type="scientific">Desulfocicer vacuolatum DSM 3385</name>
    <dbReference type="NCBI Taxonomy" id="1121400"/>
    <lineage>
        <taxon>Bacteria</taxon>
        <taxon>Pseudomonadati</taxon>
        <taxon>Thermodesulfobacteriota</taxon>
        <taxon>Desulfobacteria</taxon>
        <taxon>Desulfobacterales</taxon>
        <taxon>Desulfobacteraceae</taxon>
        <taxon>Desulfocicer</taxon>
    </lineage>
</organism>
<dbReference type="RefSeq" id="WP_212638046.1">
    <property type="nucleotide sequence ID" value="NZ_FWXY01000049.1"/>
</dbReference>
<dbReference type="STRING" id="1121400.SAMN02746065_1493"/>
<evidence type="ECO:0000313" key="2">
    <source>
        <dbReference type="EMBL" id="SMD13364.1"/>
    </source>
</evidence>
<dbReference type="Pfam" id="PF01323">
    <property type="entry name" value="DSBA"/>
    <property type="match status" value="1"/>
</dbReference>
<keyword evidence="3" id="KW-1185">Reference proteome</keyword>
<dbReference type="SUPFAM" id="SSF52833">
    <property type="entry name" value="Thioredoxin-like"/>
    <property type="match status" value="1"/>
</dbReference>
<accession>A0A1W2EUH3</accession>
<proteinExistence type="predicted"/>
<gene>
    <name evidence="2" type="ORF">SAMN02746065_1493</name>
</gene>